<dbReference type="InterPro" id="IPR003325">
    <property type="entry name" value="TerD"/>
</dbReference>
<feature type="compositionally biased region" description="Pro residues" evidence="2">
    <location>
        <begin position="229"/>
        <end position="263"/>
    </location>
</feature>
<feature type="domain" description="TerD" evidence="3">
    <location>
        <begin position="2"/>
        <end position="165"/>
    </location>
</feature>
<dbReference type="PANTHER" id="PTHR32097">
    <property type="entry name" value="CAMP-BINDING PROTEIN 1-RELATED"/>
    <property type="match status" value="1"/>
</dbReference>
<feature type="region of interest" description="Disordered" evidence="2">
    <location>
        <begin position="169"/>
        <end position="375"/>
    </location>
</feature>
<sequence length="583" mass="61346">MKGANVPVPSSAVRVELGWQSGPGVPDADASALLLMSSGKVRSDADFVFYNQRQHPSGAVNHEGKQQGTQVTDVLSVRLTQVEPQIEKIVIAASSDGGTFSQLRGLHVRVVDADSGAEVARFDSTDATSETAFVLGELYRRQGAWKFRAVGQGYASGLAGLATDFGISVDDAPAQPQPGTAQPQSTPAQPPPIPTQPQPDPASQSGLPPQPSQFNTPPPQPFTPAAAPGYPPPGQQPVPPGQQYPPPPSHGQQYPSPPPPGYPSDPHGQPGQAPGYPPPGQPGYPMPPGQHQSGPQGYPAPPGQHHTGPQGYPAPPGQHHTGPQGYPTPPGQQQTGPQGYPAPPGQYPPPNPGQHQPPSAPAPGQSAPTPPVNLGKISLTKEAPAVSLTKQGANSGVMRVNLNWTVPNAPTGLFGRRRGGSGGLDLDLCCFWELTDGSKGCISPLDTMGNLHRAPFIELDQDDRSGASAGGENLSINLDHTAQFRRILVFASLYEGANDFRGVHATATLYPVGSPPIEMTVDGCVDDSREMVLALIENINGELVVRREGVFVRPPQGRKYWGKLAVDQAYRWELKWGTSKGKS</sequence>
<evidence type="ECO:0000313" key="4">
    <source>
        <dbReference type="EMBL" id="QDP83112.1"/>
    </source>
</evidence>
<evidence type="ECO:0000256" key="1">
    <source>
        <dbReference type="ARBA" id="ARBA00008775"/>
    </source>
</evidence>
<dbReference type="EMBL" id="CP041695">
    <property type="protein sequence ID" value="QDP83112.1"/>
    <property type="molecule type" value="Genomic_DNA"/>
</dbReference>
<feature type="compositionally biased region" description="Low complexity" evidence="2">
    <location>
        <begin position="353"/>
        <end position="367"/>
    </location>
</feature>
<reference evidence="4 5" key="1">
    <citation type="submission" date="2019-07" db="EMBL/GenBank/DDBJ databases">
        <title>Complete Genome Sequence and Methylome Analysis of Nocardia otitidis-caviarum NEB252.</title>
        <authorList>
            <person name="Fomenkov A."/>
            <person name="Anton B.P."/>
            <person name="Vincze T."/>
            <person name="Roberts R.J."/>
        </authorList>
    </citation>
    <scope>NUCLEOTIDE SEQUENCE [LARGE SCALE GENOMIC DNA]</scope>
    <source>
        <strain evidence="4 5">NEB252</strain>
    </source>
</reference>
<dbReference type="KEGG" id="nod:FOH10_00915"/>
<feature type="compositionally biased region" description="Low complexity" evidence="2">
    <location>
        <begin position="319"/>
        <end position="339"/>
    </location>
</feature>
<dbReference type="Pfam" id="PF02342">
    <property type="entry name" value="TerD"/>
    <property type="match status" value="1"/>
</dbReference>
<accession>A0A516NW18</accession>
<feature type="compositionally biased region" description="Pro residues" evidence="2">
    <location>
        <begin position="208"/>
        <end position="222"/>
    </location>
</feature>
<feature type="compositionally biased region" description="Pro residues" evidence="2">
    <location>
        <begin position="188"/>
        <end position="200"/>
    </location>
</feature>
<evidence type="ECO:0000259" key="3">
    <source>
        <dbReference type="Pfam" id="PF02342"/>
    </source>
</evidence>
<comment type="similarity">
    <text evidence="1">Belongs to the CAPAB/TerDEXZ family.</text>
</comment>
<dbReference type="PANTHER" id="PTHR32097:SF4">
    <property type="entry name" value="GENERAL STRESS PROTEIN 16U"/>
    <property type="match status" value="1"/>
</dbReference>
<dbReference type="CDD" id="cd06974">
    <property type="entry name" value="TerD_like"/>
    <property type="match status" value="2"/>
</dbReference>
<feature type="compositionally biased region" description="Pro residues" evidence="2">
    <location>
        <begin position="275"/>
        <end position="288"/>
    </location>
</feature>
<name>A0A516NW18_9NOCA</name>
<gene>
    <name evidence="4" type="ORF">FOH10_00915</name>
</gene>
<protein>
    <submittedName>
        <fullName evidence="4">Stress protein</fullName>
    </submittedName>
</protein>
<dbReference type="InterPro" id="IPR051324">
    <property type="entry name" value="Stress/Tellurium_Resist"/>
</dbReference>
<evidence type="ECO:0000256" key="2">
    <source>
        <dbReference type="SAM" id="MobiDB-lite"/>
    </source>
</evidence>
<evidence type="ECO:0000313" key="5">
    <source>
        <dbReference type="Proteomes" id="UP000317039"/>
    </source>
</evidence>
<proteinExistence type="inferred from homology"/>
<feature type="compositionally biased region" description="Low complexity" evidence="2">
    <location>
        <begin position="170"/>
        <end position="187"/>
    </location>
</feature>
<dbReference type="Proteomes" id="UP000317039">
    <property type="component" value="Chromosome"/>
</dbReference>
<organism evidence="4 5">
    <name type="scientific">Nocardia otitidiscaviarum</name>
    <dbReference type="NCBI Taxonomy" id="1823"/>
    <lineage>
        <taxon>Bacteria</taxon>
        <taxon>Bacillati</taxon>
        <taxon>Actinomycetota</taxon>
        <taxon>Actinomycetes</taxon>
        <taxon>Mycobacteriales</taxon>
        <taxon>Nocardiaceae</taxon>
        <taxon>Nocardia</taxon>
    </lineage>
</organism>
<feature type="compositionally biased region" description="Low complexity" evidence="2">
    <location>
        <begin position="264"/>
        <end position="274"/>
    </location>
</feature>
<feature type="compositionally biased region" description="Pro residues" evidence="2">
    <location>
        <begin position="340"/>
        <end position="352"/>
    </location>
</feature>
<dbReference type="AlphaFoldDB" id="A0A516NW18"/>
<dbReference type="Gene3D" id="2.60.60.30">
    <property type="entry name" value="sav2460 like domains"/>
    <property type="match status" value="2"/>
</dbReference>